<evidence type="ECO:0000313" key="2">
    <source>
        <dbReference type="Proteomes" id="UP000799436"/>
    </source>
</evidence>
<gene>
    <name evidence="1" type="ORF">EJ03DRAFT_100740</name>
</gene>
<evidence type="ECO:0000313" key="1">
    <source>
        <dbReference type="EMBL" id="KAF2773511.1"/>
    </source>
</evidence>
<dbReference type="EMBL" id="ML995810">
    <property type="protein sequence ID" value="KAF2773511.1"/>
    <property type="molecule type" value="Genomic_DNA"/>
</dbReference>
<sequence length="100" mass="11211">MHRFLAPTLTITTSTLAGLGQELRYQSHPLSRTSWLGWVIDNRLLENTIDLCVSPQDETTRQSASWLGSSIDSWIIDSLLLDYTIDLCISPQDDNTTQSA</sequence>
<reference evidence="1" key="1">
    <citation type="journal article" date="2020" name="Stud. Mycol.">
        <title>101 Dothideomycetes genomes: a test case for predicting lifestyles and emergence of pathogens.</title>
        <authorList>
            <person name="Haridas S."/>
            <person name="Albert R."/>
            <person name="Binder M."/>
            <person name="Bloem J."/>
            <person name="Labutti K."/>
            <person name="Salamov A."/>
            <person name="Andreopoulos B."/>
            <person name="Baker S."/>
            <person name="Barry K."/>
            <person name="Bills G."/>
            <person name="Bluhm B."/>
            <person name="Cannon C."/>
            <person name="Castanera R."/>
            <person name="Culley D."/>
            <person name="Daum C."/>
            <person name="Ezra D."/>
            <person name="Gonzalez J."/>
            <person name="Henrissat B."/>
            <person name="Kuo A."/>
            <person name="Liang C."/>
            <person name="Lipzen A."/>
            <person name="Lutzoni F."/>
            <person name="Magnuson J."/>
            <person name="Mondo S."/>
            <person name="Nolan M."/>
            <person name="Ohm R."/>
            <person name="Pangilinan J."/>
            <person name="Park H.-J."/>
            <person name="Ramirez L."/>
            <person name="Alfaro M."/>
            <person name="Sun H."/>
            <person name="Tritt A."/>
            <person name="Yoshinaga Y."/>
            <person name="Zwiers L.-H."/>
            <person name="Turgeon B."/>
            <person name="Goodwin S."/>
            <person name="Spatafora J."/>
            <person name="Crous P."/>
            <person name="Grigoriev I."/>
        </authorList>
    </citation>
    <scope>NUCLEOTIDE SEQUENCE</scope>
    <source>
        <strain evidence="1">CBS 116005</strain>
    </source>
</reference>
<keyword evidence="2" id="KW-1185">Reference proteome</keyword>
<dbReference type="AlphaFoldDB" id="A0A6G1LKP3"/>
<protein>
    <submittedName>
        <fullName evidence="1">Uncharacterized protein</fullName>
    </submittedName>
</protein>
<name>A0A6G1LKP3_9PEZI</name>
<dbReference type="Proteomes" id="UP000799436">
    <property type="component" value="Unassembled WGS sequence"/>
</dbReference>
<proteinExistence type="predicted"/>
<organism evidence="1 2">
    <name type="scientific">Teratosphaeria nubilosa</name>
    <dbReference type="NCBI Taxonomy" id="161662"/>
    <lineage>
        <taxon>Eukaryota</taxon>
        <taxon>Fungi</taxon>
        <taxon>Dikarya</taxon>
        <taxon>Ascomycota</taxon>
        <taxon>Pezizomycotina</taxon>
        <taxon>Dothideomycetes</taxon>
        <taxon>Dothideomycetidae</taxon>
        <taxon>Mycosphaerellales</taxon>
        <taxon>Teratosphaeriaceae</taxon>
        <taxon>Teratosphaeria</taxon>
    </lineage>
</organism>
<accession>A0A6G1LKP3</accession>